<dbReference type="Gene3D" id="1.10.10.1180">
    <property type="entry name" value="MAN1, winged-helix domain"/>
    <property type="match status" value="1"/>
</dbReference>
<keyword evidence="6" id="KW-0539">Nucleus</keyword>
<dbReference type="InterPro" id="IPR041885">
    <property type="entry name" value="MAN1_winged_helix_dom"/>
</dbReference>
<sequence length="735" mass="84706">MDDYLKPGFDPRSLKVPQLRRILTENNVEFPSHSKKALLLRLFEENVGPKLRKLRKKHAKALSNGDKEGVRTRSAVRSKSGDSSDEGTKKSRKRRASSANVDKKDDHDKNEENEDAEGDTNMDEAKQSNTRDSTPKKESKKRKRIGDESQNTPITEKVAKKSPSKSPRKSLVIEKFESSESASGSASSSFSNDNERSTPADLSHLKVSDAFKAQWEKALENDENVEFVKGEQEGVFPAKKEGDVAFESLLRVSTPELPTEEHVNETEERVEKLEKDVQPQIKQESPKLNVKEKKVDVKTEESDVKLQKTEKSDIEESGEVQEAEPEEAEDEDEDENQGHDYIKEEPVEQITFVTCFWKRSVRFIGKSLYNLLIFTLIVFPILYGLWYRESQISIGYCGQELPFPSLPEQLGTFPFSLPEPSCLPCPDHALCYPRMQLKCKPEYTLKRNFWSLYGLLPLSDSCVKDSERERLIEEMVDKSLQFLRVKNARIACGECNDDVKCGILEDELYQIFYESRAPWINDQEFDDLWVQAVADLKKEPEITWRQSSESEYRIFRDSQDQNETNDISWQKRYLSKAGNQTGIFRSTSKKYIGLKCKFENEIYRTCYRNRKLMIPLILGALFSKFLLSVNRKVRQERIEVGKLTKKVANKLKSIKRLENNENPFLSTVQLRDVLLSDLVDLKYKNRLWQKTSRKLEHNNTNVKSSLMEIHGEIMKCWEWVGPLDDVGDGEDAGNQ</sequence>
<proteinExistence type="predicted"/>
<dbReference type="PANTHER" id="PTHR47808:SF2">
    <property type="entry name" value="LEM DOMAIN-CONTAINING PROTEIN 2"/>
    <property type="match status" value="1"/>
</dbReference>
<dbReference type="Proteomes" id="UP000301737">
    <property type="component" value="Unassembled WGS sequence"/>
</dbReference>
<dbReference type="OrthoDB" id="2503928at2759"/>
<name>A0A4C2E1W2_9SACH</name>
<feature type="domain" description="Man1/Src1-like C-terminal" evidence="9">
    <location>
        <begin position="376"/>
        <end position="722"/>
    </location>
</feature>
<feature type="compositionally biased region" description="Basic and acidic residues" evidence="7">
    <location>
        <begin position="193"/>
        <end position="204"/>
    </location>
</feature>
<dbReference type="InterPro" id="IPR018996">
    <property type="entry name" value="Man1/Src1-like_C"/>
</dbReference>
<organism evidence="11 12">
    <name type="scientific">Zygosaccharomyces mellis</name>
    <dbReference type="NCBI Taxonomy" id="42258"/>
    <lineage>
        <taxon>Eukaryota</taxon>
        <taxon>Fungi</taxon>
        <taxon>Dikarya</taxon>
        <taxon>Ascomycota</taxon>
        <taxon>Saccharomycotina</taxon>
        <taxon>Saccharomycetes</taxon>
        <taxon>Saccharomycetales</taxon>
        <taxon>Saccharomycetaceae</taxon>
        <taxon>Zygosaccharomyces</taxon>
    </lineage>
</organism>
<feature type="compositionally biased region" description="Low complexity" evidence="7">
    <location>
        <begin position="179"/>
        <end position="191"/>
    </location>
</feature>
<dbReference type="AlphaFoldDB" id="A0A4C2E1W2"/>
<dbReference type="InterPro" id="IPR025856">
    <property type="entry name" value="HeH/LEM_domain"/>
</dbReference>
<dbReference type="CDD" id="cd12935">
    <property type="entry name" value="LEM_like"/>
    <property type="match status" value="1"/>
</dbReference>
<dbReference type="GO" id="GO:0005783">
    <property type="term" value="C:endoplasmic reticulum"/>
    <property type="evidence" value="ECO:0007669"/>
    <property type="project" value="TreeGrafter"/>
</dbReference>
<feature type="compositionally biased region" description="Basic residues" evidence="7">
    <location>
        <begin position="51"/>
        <end position="60"/>
    </location>
</feature>
<feature type="region of interest" description="Disordered" evidence="7">
    <location>
        <begin position="51"/>
        <end position="204"/>
    </location>
</feature>
<evidence type="ECO:0000256" key="5">
    <source>
        <dbReference type="ARBA" id="ARBA00023136"/>
    </source>
</evidence>
<evidence type="ECO:0000256" key="1">
    <source>
        <dbReference type="ARBA" id="ARBA00004540"/>
    </source>
</evidence>
<dbReference type="GO" id="GO:0034399">
    <property type="term" value="C:nuclear periphery"/>
    <property type="evidence" value="ECO:0007669"/>
    <property type="project" value="TreeGrafter"/>
</dbReference>
<feature type="compositionally biased region" description="Acidic residues" evidence="7">
    <location>
        <begin position="111"/>
        <end position="122"/>
    </location>
</feature>
<feature type="compositionally biased region" description="Basic and acidic residues" evidence="7">
    <location>
        <begin position="79"/>
        <end position="89"/>
    </location>
</feature>
<dbReference type="Pfam" id="PF09402">
    <property type="entry name" value="MSC"/>
    <property type="match status" value="1"/>
</dbReference>
<evidence type="ECO:0000259" key="10">
    <source>
        <dbReference type="Pfam" id="PF12949"/>
    </source>
</evidence>
<feature type="compositionally biased region" description="Basic and acidic residues" evidence="7">
    <location>
        <begin position="259"/>
        <end position="277"/>
    </location>
</feature>
<dbReference type="GO" id="GO:0071763">
    <property type="term" value="P:nuclear membrane organization"/>
    <property type="evidence" value="ECO:0007669"/>
    <property type="project" value="TreeGrafter"/>
</dbReference>
<protein>
    <submittedName>
        <fullName evidence="11">Inner nuclear membrane protein enriched at telomere/subtelomere region</fullName>
    </submittedName>
</protein>
<evidence type="ECO:0000256" key="6">
    <source>
        <dbReference type="ARBA" id="ARBA00023242"/>
    </source>
</evidence>
<dbReference type="EMBL" id="BIMX01000003">
    <property type="protein sequence ID" value="GCE97921.1"/>
    <property type="molecule type" value="Genomic_DNA"/>
</dbReference>
<feature type="compositionally biased region" description="Basic and acidic residues" evidence="7">
    <location>
        <begin position="101"/>
        <end position="110"/>
    </location>
</feature>
<dbReference type="GO" id="GO:0005637">
    <property type="term" value="C:nuclear inner membrane"/>
    <property type="evidence" value="ECO:0007669"/>
    <property type="project" value="UniProtKB-SubCell"/>
</dbReference>
<accession>A0A4C2E1W2</accession>
<comment type="caution">
    <text evidence="11">The sequence shown here is derived from an EMBL/GenBank/DDBJ whole genome shotgun (WGS) entry which is preliminary data.</text>
</comment>
<evidence type="ECO:0000256" key="8">
    <source>
        <dbReference type="SAM" id="Phobius"/>
    </source>
</evidence>
<keyword evidence="5 8" id="KW-0472">Membrane</keyword>
<feature type="region of interest" description="Disordered" evidence="7">
    <location>
        <begin position="251"/>
        <end position="343"/>
    </location>
</feature>
<comment type="subcellular location">
    <subcellularLocation>
        <location evidence="1">Nucleus inner membrane</location>
    </subcellularLocation>
</comment>
<evidence type="ECO:0000256" key="4">
    <source>
        <dbReference type="ARBA" id="ARBA00022989"/>
    </source>
</evidence>
<keyword evidence="3 8" id="KW-0812">Transmembrane</keyword>
<evidence type="ECO:0000313" key="11">
    <source>
        <dbReference type="EMBL" id="GCE97921.1"/>
    </source>
</evidence>
<dbReference type="Pfam" id="PF12949">
    <property type="entry name" value="HeH"/>
    <property type="match status" value="1"/>
</dbReference>
<feature type="compositionally biased region" description="Basic and acidic residues" evidence="7">
    <location>
        <begin position="289"/>
        <end position="314"/>
    </location>
</feature>
<evidence type="ECO:0000313" key="12">
    <source>
        <dbReference type="Proteomes" id="UP000301737"/>
    </source>
</evidence>
<dbReference type="GO" id="GO:0003682">
    <property type="term" value="F:chromatin binding"/>
    <property type="evidence" value="ECO:0007669"/>
    <property type="project" value="InterPro"/>
</dbReference>
<feature type="transmembrane region" description="Helical" evidence="8">
    <location>
        <begin position="368"/>
        <end position="387"/>
    </location>
</feature>
<evidence type="ECO:0000256" key="2">
    <source>
        <dbReference type="ARBA" id="ARBA00022553"/>
    </source>
</evidence>
<dbReference type="InterPro" id="IPR044780">
    <property type="entry name" value="Heh2/Src1"/>
</dbReference>
<keyword evidence="2" id="KW-0597">Phosphoprotein</keyword>
<keyword evidence="4 8" id="KW-1133">Transmembrane helix</keyword>
<keyword evidence="12" id="KW-1185">Reference proteome</keyword>
<gene>
    <name evidence="11" type="primary">SRC1</name>
    <name evidence="11" type="ORF">ZYGM_003925</name>
</gene>
<feature type="compositionally biased region" description="Acidic residues" evidence="7">
    <location>
        <begin position="315"/>
        <end position="335"/>
    </location>
</feature>
<reference evidence="11 12" key="1">
    <citation type="submission" date="2019-01" db="EMBL/GenBank/DDBJ databases">
        <title>Draft Genome Sequencing of Zygosaccharomyces mellis Ca-7.</title>
        <authorList>
            <person name="Shiwa Y."/>
            <person name="Kanesaki Y."/>
            <person name="Ishige T."/>
            <person name="Mura K."/>
            <person name="Hori T."/>
            <person name="Tamura T."/>
        </authorList>
    </citation>
    <scope>NUCLEOTIDE SEQUENCE [LARGE SCALE GENOMIC DNA]</scope>
    <source>
        <strain evidence="11 12">Ca-7</strain>
    </source>
</reference>
<dbReference type="InterPro" id="IPR036361">
    <property type="entry name" value="SAP_dom_sf"/>
</dbReference>
<evidence type="ECO:0000256" key="3">
    <source>
        <dbReference type="ARBA" id="ARBA00022692"/>
    </source>
</evidence>
<dbReference type="PANTHER" id="PTHR47808">
    <property type="entry name" value="INNER NUCLEAR MEMBRANE PROTEIN HEH2-RELATED"/>
    <property type="match status" value="1"/>
</dbReference>
<dbReference type="Gene3D" id="1.10.720.30">
    <property type="entry name" value="SAP domain"/>
    <property type="match status" value="1"/>
</dbReference>
<evidence type="ECO:0000256" key="7">
    <source>
        <dbReference type="SAM" id="MobiDB-lite"/>
    </source>
</evidence>
<feature type="domain" description="HeH/LEM" evidence="10">
    <location>
        <begin position="11"/>
        <end position="45"/>
    </location>
</feature>
<evidence type="ECO:0000259" key="9">
    <source>
        <dbReference type="Pfam" id="PF09402"/>
    </source>
</evidence>